<dbReference type="AlphaFoldDB" id="A0A9X6NE13"/>
<comment type="caution">
    <text evidence="1">The sequence shown here is derived from an EMBL/GenBank/DDBJ whole genome shotgun (WGS) entry which is preliminary data.</text>
</comment>
<organism evidence="1 2">
    <name type="scientific">Hypsibius exemplaris</name>
    <name type="common">Freshwater tardigrade</name>
    <dbReference type="NCBI Taxonomy" id="2072580"/>
    <lineage>
        <taxon>Eukaryota</taxon>
        <taxon>Metazoa</taxon>
        <taxon>Ecdysozoa</taxon>
        <taxon>Tardigrada</taxon>
        <taxon>Eutardigrada</taxon>
        <taxon>Parachela</taxon>
        <taxon>Hypsibioidea</taxon>
        <taxon>Hypsibiidae</taxon>
        <taxon>Hypsibius</taxon>
    </lineage>
</organism>
<dbReference type="Proteomes" id="UP000192578">
    <property type="component" value="Unassembled WGS sequence"/>
</dbReference>
<accession>A0A9X6NE13</accession>
<gene>
    <name evidence="1" type="ORF">BV898_16046</name>
</gene>
<keyword evidence="2" id="KW-1185">Reference proteome</keyword>
<reference evidence="2" key="1">
    <citation type="submission" date="2017-01" db="EMBL/GenBank/DDBJ databases">
        <title>Comparative genomics of anhydrobiosis in the tardigrade Hypsibius dujardini.</title>
        <authorList>
            <person name="Yoshida Y."/>
            <person name="Koutsovoulos G."/>
            <person name="Laetsch D."/>
            <person name="Stevens L."/>
            <person name="Kumar S."/>
            <person name="Horikawa D."/>
            <person name="Ishino K."/>
            <person name="Komine S."/>
            <person name="Tomita M."/>
            <person name="Blaxter M."/>
            <person name="Arakawa K."/>
        </authorList>
    </citation>
    <scope>NUCLEOTIDE SEQUENCE [LARGE SCALE GENOMIC DNA]</scope>
    <source>
        <strain evidence="2">Z151</strain>
    </source>
</reference>
<sequence length="79" mass="9520">MESEFTEESYQLVLSHLAWHNLPHFVYITLRFLIFRCETLTSTYLYRFAYDLDGGTLTTWIQLNSMRFVKLDDTMLRTD</sequence>
<protein>
    <submittedName>
        <fullName evidence="1">Uncharacterized protein</fullName>
    </submittedName>
</protein>
<evidence type="ECO:0000313" key="2">
    <source>
        <dbReference type="Proteomes" id="UP000192578"/>
    </source>
</evidence>
<name>A0A9X6NE13_HYPEX</name>
<proteinExistence type="predicted"/>
<evidence type="ECO:0000313" key="1">
    <source>
        <dbReference type="EMBL" id="OWA51569.1"/>
    </source>
</evidence>
<dbReference type="EMBL" id="MTYJ01000231">
    <property type="protein sequence ID" value="OWA51569.1"/>
    <property type="molecule type" value="Genomic_DNA"/>
</dbReference>